<accession>A0A4V5N0P3</accession>
<evidence type="ECO:0008006" key="3">
    <source>
        <dbReference type="Google" id="ProtNLM"/>
    </source>
</evidence>
<reference evidence="1 2" key="1">
    <citation type="submission" date="2019-04" db="EMBL/GenBank/DDBJ databases">
        <title>Streptomyces oryziradicis sp. nov., a novel actinomycete isolated from rhizosphere soil of rice (Oryza sativa L.).</title>
        <authorList>
            <person name="Li C."/>
        </authorList>
    </citation>
    <scope>NUCLEOTIDE SEQUENCE [LARGE SCALE GENOMIC DNA]</scope>
    <source>
        <strain evidence="1 2">NEAU-C40</strain>
    </source>
</reference>
<keyword evidence="2" id="KW-1185">Reference proteome</keyword>
<dbReference type="RefSeq" id="WP_136722275.1">
    <property type="nucleotide sequence ID" value="NZ_SUMC01000003.1"/>
</dbReference>
<dbReference type="AlphaFoldDB" id="A0A4V5N0P3"/>
<comment type="caution">
    <text evidence="1">The sequence shown here is derived from an EMBL/GenBank/DDBJ whole genome shotgun (WGS) entry which is preliminary data.</text>
</comment>
<evidence type="ECO:0000313" key="1">
    <source>
        <dbReference type="EMBL" id="TKA12799.1"/>
    </source>
</evidence>
<protein>
    <recommendedName>
        <fullName evidence="3">Hydrogenase maturation protease</fullName>
    </recommendedName>
</protein>
<proteinExistence type="predicted"/>
<dbReference type="Proteomes" id="UP000305778">
    <property type="component" value="Unassembled WGS sequence"/>
</dbReference>
<sequence>MDAVDPVEKIARTCLYEGYLLWPYRKSALKNTRRWTFGGVFPQSCADELGEPAGMRTQVLIEAGPATTVGVRIRFLHLVDRRVLREGPHGPEPVEELTVGDRRYVSWQEATEREIVLPPRTPAAPALACRTAIDVPEGQAEEPLTDPAGHRAGTVLRSWKRLTGTIETEAVPVADGAFRLTVRILNTTPCPPLPAAALGARDETAAYAFLSTHTVLDADGGHFVSLTDPPDHLRQAAADCDNAGTWPVLVAAGEPAPGSSRQRASTVLSSPVTLYDFPAVAPESPGDLFDGLEIDQLLILSVLSMSDEEREDARACDPRAREILDRCAALGPDELMALHGRTRAGRPLEDA</sequence>
<organism evidence="1 2">
    <name type="scientific">Actinacidiphila oryziradicis</name>
    <dbReference type="NCBI Taxonomy" id="2571141"/>
    <lineage>
        <taxon>Bacteria</taxon>
        <taxon>Bacillati</taxon>
        <taxon>Actinomycetota</taxon>
        <taxon>Actinomycetes</taxon>
        <taxon>Kitasatosporales</taxon>
        <taxon>Streptomycetaceae</taxon>
        <taxon>Actinacidiphila</taxon>
    </lineage>
</organism>
<dbReference type="EMBL" id="SUMC01000003">
    <property type="protein sequence ID" value="TKA12799.1"/>
    <property type="molecule type" value="Genomic_DNA"/>
</dbReference>
<name>A0A4V5N0P3_9ACTN</name>
<gene>
    <name evidence="1" type="ORF">FCI23_05515</name>
</gene>
<dbReference type="OrthoDB" id="264096at2"/>
<evidence type="ECO:0000313" key="2">
    <source>
        <dbReference type="Proteomes" id="UP000305778"/>
    </source>
</evidence>